<keyword evidence="1" id="KW-0677">Repeat</keyword>
<dbReference type="Pfam" id="PF01436">
    <property type="entry name" value="NHL"/>
    <property type="match status" value="1"/>
</dbReference>
<evidence type="ECO:0000256" key="2">
    <source>
        <dbReference type="PROSITE-ProRule" id="PRU00504"/>
    </source>
</evidence>
<evidence type="ECO:0000256" key="1">
    <source>
        <dbReference type="ARBA" id="ARBA00022737"/>
    </source>
</evidence>
<evidence type="ECO:0008006" key="6">
    <source>
        <dbReference type="Google" id="ProtNLM"/>
    </source>
</evidence>
<sequence>MSFCLEKICLERQNCHLTFFYTHNLAVSLNQPNLSSVPTWERNGITFVNESIVGVKNTDVFIDRKNSIYILSDDKKQIIVWHNNSINPTQTISADFLSFSSIFVTPNGDIYISSEFPSFHITRWISKTKIFTKVMNTSHHCYDIFIDINDSLYCSMSMNNQVSKVNLKSSSMNTIVVAGTNSHGSNPNELHHPCGIFVDVNFDLFVADTENNRIQLFPFGETNAITVAGWQSARPTINLNGPVGVTLDAKKYLFIVELQGQRIIAEGPYGFRCIIGCYGDVARSRESFPSSMSFDILGNIFVVDTENRRIMKFQLTNISSAVSLNLPEFCHTPTWDHNGAPFAQKSISPNYPYDVFIDTNNSIYVVLTSKVILVWHNNSINPTQTISADFLSFSSIFVTPNGDIYISSEFPSFHITRWISKTKIFTKVMNTSHHCYDIFIDINDSLYCSMSMNNQVSKVNLKSSSMNTIVVAGTNSHGSNPNELHHPCGIFVDVNFDLFVADTENNRIQLFPFGETNAITVAGWQSARPTINLNGPVGVTLDAKKYLFIVELEGQQIIAEGPYGFRCITGCYGDGYQSIGISFPSSISFDSFGNIFIADFINQRIRKFQLENLCGFPLNIPRFCSKPVWNRNGITFTDQSIIGLNPSSIFIDQKNSIYSLNQEKKQILIWNESNIESTRINLSDFSYSYSLFVALNGDIYIDDGINHRIKKWTLNTKNFTNEMDVFSSCFGLFIDRYNHLYCSMPEHHQVIKRNFSEGIPAIIIVAGTGNQGSTSTMLTSPHGIYVDTEFNTFVADCGNNRIQRFELEVKVGITEVGDSSTAQHQYSLSCPTGIALDSQRFLFIVDSNNHRILRSGTNGVHCVIGCNGISIKSTKLYSPSNLAFDNFGNMFVVDSGNNRIQKFQYSKNSCDMSSIIQWTHSLTLTKDSQLYSQDCNEENHYYESFQIEVPENRYYSIWSSADFDTSAFIYEKSFDSLHPNENLLTKDDDEAFDNQFKLELPLYNNIIYVLVVTTRYPMKTGNITIHMSSLKNVNVTRLSTLVNIQSNYSSQLTTNNPKYCQDYKNLSHYYQALQIYVKKTGLYIIWSKSEIDTYGFIYKDNFDPLKPLHNLIVYHNGACNQNQLKLFINLQENTKYIFVITTNYPNTTGNYTIFISGENHVTISHFFDSKQHNYSAEVQCQFYSTTAGLSSDSGNQFYSTTTTGLSSDSENQFYSIQISSVLIILMFIEGLINNLFILF</sequence>
<dbReference type="EMBL" id="CAJNOJ010000376">
    <property type="protein sequence ID" value="CAF1423411.1"/>
    <property type="molecule type" value="Genomic_DNA"/>
</dbReference>
<dbReference type="InterPro" id="IPR050952">
    <property type="entry name" value="TRIM-NHL_E3_ligases"/>
</dbReference>
<dbReference type="GO" id="GO:0008270">
    <property type="term" value="F:zinc ion binding"/>
    <property type="evidence" value="ECO:0007669"/>
    <property type="project" value="UniProtKB-KW"/>
</dbReference>
<dbReference type="OrthoDB" id="10020332at2759"/>
<organism evidence="4 5">
    <name type="scientific">Adineta ricciae</name>
    <name type="common">Rotifer</name>
    <dbReference type="NCBI Taxonomy" id="249248"/>
    <lineage>
        <taxon>Eukaryota</taxon>
        <taxon>Metazoa</taxon>
        <taxon>Spiralia</taxon>
        <taxon>Gnathifera</taxon>
        <taxon>Rotifera</taxon>
        <taxon>Eurotatoria</taxon>
        <taxon>Bdelloidea</taxon>
        <taxon>Adinetida</taxon>
        <taxon>Adinetidae</taxon>
        <taxon>Adineta</taxon>
    </lineage>
</organism>
<keyword evidence="3" id="KW-0472">Membrane</keyword>
<keyword evidence="3" id="KW-1133">Transmembrane helix</keyword>
<reference evidence="4" key="1">
    <citation type="submission" date="2021-02" db="EMBL/GenBank/DDBJ databases">
        <authorList>
            <person name="Nowell W R."/>
        </authorList>
    </citation>
    <scope>NUCLEOTIDE SEQUENCE</scope>
</reference>
<protein>
    <recommendedName>
        <fullName evidence="6">NHL repeat containing protein</fullName>
    </recommendedName>
</protein>
<dbReference type="GO" id="GO:0000209">
    <property type="term" value="P:protein polyubiquitination"/>
    <property type="evidence" value="ECO:0007669"/>
    <property type="project" value="TreeGrafter"/>
</dbReference>
<feature type="repeat" description="NHL" evidence="2">
    <location>
        <begin position="870"/>
        <end position="906"/>
    </location>
</feature>
<comment type="caution">
    <text evidence="4">The sequence shown here is derived from an EMBL/GenBank/DDBJ whole genome shotgun (WGS) entry which is preliminary data.</text>
</comment>
<dbReference type="Gene3D" id="2.120.10.30">
    <property type="entry name" value="TolB, C-terminal domain"/>
    <property type="match status" value="4"/>
</dbReference>
<evidence type="ECO:0000256" key="3">
    <source>
        <dbReference type="SAM" id="Phobius"/>
    </source>
</evidence>
<dbReference type="GO" id="GO:0043161">
    <property type="term" value="P:proteasome-mediated ubiquitin-dependent protein catabolic process"/>
    <property type="evidence" value="ECO:0007669"/>
    <property type="project" value="TreeGrafter"/>
</dbReference>
<proteinExistence type="predicted"/>
<dbReference type="CDD" id="cd05819">
    <property type="entry name" value="NHL"/>
    <property type="match status" value="2"/>
</dbReference>
<evidence type="ECO:0000313" key="4">
    <source>
        <dbReference type="EMBL" id="CAF1423411.1"/>
    </source>
</evidence>
<dbReference type="InterPro" id="IPR011042">
    <property type="entry name" value="6-blade_b-propeller_TolB-like"/>
</dbReference>
<feature type="transmembrane region" description="Helical" evidence="3">
    <location>
        <begin position="1214"/>
        <end position="1238"/>
    </location>
</feature>
<dbReference type="PROSITE" id="PS51125">
    <property type="entry name" value="NHL"/>
    <property type="match status" value="1"/>
</dbReference>
<gene>
    <name evidence="4" type="ORF">EDS130_LOCUS37665</name>
</gene>
<dbReference type="GO" id="GO:0061630">
    <property type="term" value="F:ubiquitin protein ligase activity"/>
    <property type="evidence" value="ECO:0007669"/>
    <property type="project" value="TreeGrafter"/>
</dbReference>
<evidence type="ECO:0000313" key="5">
    <source>
        <dbReference type="Proteomes" id="UP000663852"/>
    </source>
</evidence>
<dbReference type="SUPFAM" id="SSF101898">
    <property type="entry name" value="NHL repeat"/>
    <property type="match status" value="3"/>
</dbReference>
<dbReference type="InterPro" id="IPR001258">
    <property type="entry name" value="NHL_repeat"/>
</dbReference>
<name>A0A815N144_ADIRI</name>
<keyword evidence="3" id="KW-0812">Transmembrane</keyword>
<dbReference type="Proteomes" id="UP000663852">
    <property type="component" value="Unassembled WGS sequence"/>
</dbReference>
<dbReference type="PANTHER" id="PTHR24104:SF25">
    <property type="entry name" value="PROTEIN LIN-41"/>
    <property type="match status" value="1"/>
</dbReference>
<dbReference type="AlphaFoldDB" id="A0A815N144"/>
<accession>A0A815N144</accession>
<dbReference type="PANTHER" id="PTHR24104">
    <property type="entry name" value="E3 UBIQUITIN-PROTEIN LIGASE NHLRC1-RELATED"/>
    <property type="match status" value="1"/>
</dbReference>